<dbReference type="Gene3D" id="1.10.1200.80">
    <property type="entry name" value="Putative flavin oxidoreducatase, domain 2"/>
    <property type="match status" value="1"/>
</dbReference>
<dbReference type="AlphaFoldDB" id="A0A6N2V1A8"/>
<evidence type="ECO:0000256" key="13">
    <source>
        <dbReference type="PIRSR" id="PIRSR006621-1"/>
    </source>
</evidence>
<comment type="catalytic activity">
    <reaction evidence="10">
        <text>a 5,6-dihydrouridine in tRNA + NADP(+) = a uridine in tRNA + NADPH + H(+)</text>
        <dbReference type="Rhea" id="RHEA:23624"/>
        <dbReference type="Rhea" id="RHEA-COMP:13339"/>
        <dbReference type="Rhea" id="RHEA-COMP:13887"/>
        <dbReference type="ChEBI" id="CHEBI:15378"/>
        <dbReference type="ChEBI" id="CHEBI:57783"/>
        <dbReference type="ChEBI" id="CHEBI:58349"/>
        <dbReference type="ChEBI" id="CHEBI:65315"/>
        <dbReference type="ChEBI" id="CHEBI:74443"/>
    </reaction>
</comment>
<comment type="catalytic activity">
    <reaction evidence="11">
        <text>a 5,6-dihydrouridine in tRNA + NAD(+) = a uridine in tRNA + NADH + H(+)</text>
        <dbReference type="Rhea" id="RHEA:54452"/>
        <dbReference type="Rhea" id="RHEA-COMP:13339"/>
        <dbReference type="Rhea" id="RHEA-COMP:13887"/>
        <dbReference type="ChEBI" id="CHEBI:15378"/>
        <dbReference type="ChEBI" id="CHEBI:57540"/>
        <dbReference type="ChEBI" id="CHEBI:57945"/>
        <dbReference type="ChEBI" id="CHEBI:65315"/>
        <dbReference type="ChEBI" id="CHEBI:74443"/>
    </reaction>
</comment>
<feature type="binding site" evidence="14">
    <location>
        <begin position="16"/>
        <end position="18"/>
    </location>
    <ligand>
        <name>FMN</name>
        <dbReference type="ChEBI" id="CHEBI:58210"/>
    </ligand>
</feature>
<comment type="function">
    <text evidence="2 12">Catalyzes the synthesis of 5,6-dihydrouridine (D), a modified base found in the D-loop of most tRNAs, via the reduction of the C5-C6 double bond in target uridines.</text>
</comment>
<dbReference type="SUPFAM" id="SSF51395">
    <property type="entry name" value="FMN-linked oxidoreductases"/>
    <property type="match status" value="1"/>
</dbReference>
<feature type="domain" description="DUS-like FMN-binding" evidence="15">
    <location>
        <begin position="14"/>
        <end position="309"/>
    </location>
</feature>
<evidence type="ECO:0000256" key="5">
    <source>
        <dbReference type="ARBA" id="ARBA00022643"/>
    </source>
</evidence>
<evidence type="ECO:0000313" key="16">
    <source>
        <dbReference type="EMBL" id="VYT23253.1"/>
    </source>
</evidence>
<accession>A0A6N2V1A8</accession>
<evidence type="ECO:0000256" key="4">
    <source>
        <dbReference type="ARBA" id="ARBA00022630"/>
    </source>
</evidence>
<dbReference type="PANTHER" id="PTHR45846:SF1">
    <property type="entry name" value="TRNA-DIHYDROURIDINE(47) SYNTHASE [NAD(P)(+)]-LIKE"/>
    <property type="match status" value="1"/>
</dbReference>
<feature type="binding site" evidence="14">
    <location>
        <begin position="224"/>
        <end position="225"/>
    </location>
    <ligand>
        <name>FMN</name>
        <dbReference type="ChEBI" id="CHEBI:58210"/>
    </ligand>
</feature>
<feature type="active site" description="Proton donor" evidence="13">
    <location>
        <position position="100"/>
    </location>
</feature>
<gene>
    <name evidence="16" type="primary">dusC</name>
    <name evidence="16" type="ORF">AULFYP135_02172</name>
</gene>
<name>A0A6N2V1A8_9FIRM</name>
<dbReference type="InterPro" id="IPR024036">
    <property type="entry name" value="tRNA-dHydroUridine_Synthase_C"/>
</dbReference>
<reference evidence="16" key="1">
    <citation type="submission" date="2019-11" db="EMBL/GenBank/DDBJ databases">
        <authorList>
            <person name="Feng L."/>
        </authorList>
    </citation>
    <scope>NUCLEOTIDE SEQUENCE</scope>
    <source>
        <strain evidence="16">AundefinedLFYP135</strain>
    </source>
</reference>
<evidence type="ECO:0000256" key="11">
    <source>
        <dbReference type="ARBA" id="ARBA00048802"/>
    </source>
</evidence>
<dbReference type="EC" id="1.3.1.-" evidence="12"/>
<keyword evidence="4 12" id="KW-0285">Flavoprotein</keyword>
<keyword evidence="7" id="KW-0521">NADP</keyword>
<keyword evidence="5 12" id="KW-0288">FMN</keyword>
<evidence type="ECO:0000256" key="8">
    <source>
        <dbReference type="ARBA" id="ARBA00022884"/>
    </source>
</evidence>
<keyword evidence="3" id="KW-0820">tRNA-binding</keyword>
<dbReference type="InterPro" id="IPR001269">
    <property type="entry name" value="DUS_fam"/>
</dbReference>
<evidence type="ECO:0000256" key="6">
    <source>
        <dbReference type="ARBA" id="ARBA00022694"/>
    </source>
</evidence>
<comment type="similarity">
    <text evidence="12">Belongs to the dus family.</text>
</comment>
<dbReference type="GO" id="GO:0017150">
    <property type="term" value="F:tRNA dihydrouridine synthase activity"/>
    <property type="evidence" value="ECO:0007669"/>
    <property type="project" value="InterPro"/>
</dbReference>
<keyword evidence="8" id="KW-0694">RNA-binding</keyword>
<dbReference type="PIRSF" id="PIRSF006621">
    <property type="entry name" value="Dus"/>
    <property type="match status" value="1"/>
</dbReference>
<evidence type="ECO:0000256" key="12">
    <source>
        <dbReference type="PIRNR" id="PIRNR006621"/>
    </source>
</evidence>
<dbReference type="PANTHER" id="PTHR45846">
    <property type="entry name" value="TRNA-DIHYDROURIDINE(47) SYNTHASE [NAD(P)(+)]-LIKE"/>
    <property type="match status" value="1"/>
</dbReference>
<dbReference type="GO" id="GO:0000049">
    <property type="term" value="F:tRNA binding"/>
    <property type="evidence" value="ECO:0007669"/>
    <property type="project" value="UniProtKB-KW"/>
</dbReference>
<keyword evidence="14" id="KW-0547">Nucleotide-binding</keyword>
<organism evidence="16">
    <name type="scientific">uncultured Anaerotruncus sp</name>
    <dbReference type="NCBI Taxonomy" id="905011"/>
    <lineage>
        <taxon>Bacteria</taxon>
        <taxon>Bacillati</taxon>
        <taxon>Bacillota</taxon>
        <taxon>Clostridia</taxon>
        <taxon>Eubacteriales</taxon>
        <taxon>Oscillospiraceae</taxon>
        <taxon>Anaerotruncus</taxon>
        <taxon>environmental samples</taxon>
    </lineage>
</organism>
<evidence type="ECO:0000256" key="2">
    <source>
        <dbReference type="ARBA" id="ARBA00002790"/>
    </source>
</evidence>
<dbReference type="InterPro" id="IPR013785">
    <property type="entry name" value="Aldolase_TIM"/>
</dbReference>
<evidence type="ECO:0000256" key="10">
    <source>
        <dbReference type="ARBA" id="ARBA00048205"/>
    </source>
</evidence>
<dbReference type="GO" id="GO:0050660">
    <property type="term" value="F:flavin adenine dinucleotide binding"/>
    <property type="evidence" value="ECO:0007669"/>
    <property type="project" value="InterPro"/>
</dbReference>
<dbReference type="CDD" id="cd02801">
    <property type="entry name" value="DUS_like_FMN"/>
    <property type="match status" value="1"/>
</dbReference>
<evidence type="ECO:0000256" key="14">
    <source>
        <dbReference type="PIRSR" id="PIRSR006621-2"/>
    </source>
</evidence>
<dbReference type="Gene3D" id="3.20.20.70">
    <property type="entry name" value="Aldolase class I"/>
    <property type="match status" value="1"/>
</dbReference>
<keyword evidence="9 12" id="KW-0560">Oxidoreductase</keyword>
<feature type="binding site" evidence="14">
    <location>
        <position position="70"/>
    </location>
    <ligand>
        <name>FMN</name>
        <dbReference type="ChEBI" id="CHEBI:58210"/>
    </ligand>
</feature>
<sequence length="323" mass="35210">MKLGNIILPQTACLAPMAGVADRAFRQICREHGACYVVGEMASAKGLTYGDKKTPELLEVSPEERPMAVQLFGDEPDTMAKAAQMALAYQPDAIDINMGCPAPKITGGGSGSALMKTPELAAQIIRAVRVAVDLPLTVKFRKGWDSNSVNAVEFAKMAEACGADAIAIHGRTRAQMYAPTADWAIIRQVKEAVSIPVIGNGDVDSVDSAIRMYEETGCDLVMIGRGALGSPWVFGQIRDYFFTGERTPDPCLEERMAVMLRHLTLMCQYKGESHAMREARKHVACYMKGLRGAPKFRKAAGELCTLDDVRRLIQEVKDQNPEL</sequence>
<evidence type="ECO:0000256" key="1">
    <source>
        <dbReference type="ARBA" id="ARBA00001917"/>
    </source>
</evidence>
<dbReference type="InterPro" id="IPR018517">
    <property type="entry name" value="tRNA_hU_synthase_CS"/>
</dbReference>
<keyword evidence="6 12" id="KW-0819">tRNA processing</keyword>
<dbReference type="Pfam" id="PF01207">
    <property type="entry name" value="Dus"/>
    <property type="match status" value="1"/>
</dbReference>
<evidence type="ECO:0000256" key="3">
    <source>
        <dbReference type="ARBA" id="ARBA00022555"/>
    </source>
</evidence>
<dbReference type="NCBIfam" id="TIGR00737">
    <property type="entry name" value="nifR3_yhdG"/>
    <property type="match status" value="1"/>
</dbReference>
<dbReference type="InterPro" id="IPR035587">
    <property type="entry name" value="DUS-like_FMN-bd"/>
</dbReference>
<comment type="cofactor">
    <cofactor evidence="1 12 14">
        <name>FMN</name>
        <dbReference type="ChEBI" id="CHEBI:58210"/>
    </cofactor>
</comment>
<evidence type="ECO:0000259" key="15">
    <source>
        <dbReference type="Pfam" id="PF01207"/>
    </source>
</evidence>
<protein>
    <recommendedName>
        <fullName evidence="12">tRNA-dihydrouridine synthase</fullName>
        <ecNumber evidence="12">1.3.1.-</ecNumber>
    </recommendedName>
</protein>
<dbReference type="InterPro" id="IPR004652">
    <property type="entry name" value="DusB-like"/>
</dbReference>
<proteinExistence type="inferred from homology"/>
<feature type="binding site" evidence="14">
    <location>
        <position position="169"/>
    </location>
    <ligand>
        <name>FMN</name>
        <dbReference type="ChEBI" id="CHEBI:58210"/>
    </ligand>
</feature>
<dbReference type="PROSITE" id="PS01136">
    <property type="entry name" value="UPF0034"/>
    <property type="match status" value="1"/>
</dbReference>
<evidence type="ECO:0000256" key="9">
    <source>
        <dbReference type="ARBA" id="ARBA00023002"/>
    </source>
</evidence>
<dbReference type="EMBL" id="CACRSL010000005">
    <property type="protein sequence ID" value="VYT23253.1"/>
    <property type="molecule type" value="Genomic_DNA"/>
</dbReference>
<feature type="binding site" evidence="14">
    <location>
        <position position="139"/>
    </location>
    <ligand>
        <name>FMN</name>
        <dbReference type="ChEBI" id="CHEBI:58210"/>
    </ligand>
</feature>
<evidence type="ECO:0000256" key="7">
    <source>
        <dbReference type="ARBA" id="ARBA00022857"/>
    </source>
</evidence>